<evidence type="ECO:0000313" key="1">
    <source>
        <dbReference type="EMBL" id="KTR81315.1"/>
    </source>
</evidence>
<dbReference type="PATRIC" id="fig|1079994.3.peg.543"/>
<reference evidence="1 2" key="1">
    <citation type="journal article" date="2016" name="Front. Microbiol.">
        <title>Genomic Resource of Rice Seed Associated Bacteria.</title>
        <authorList>
            <person name="Midha S."/>
            <person name="Bansal K."/>
            <person name="Sharma S."/>
            <person name="Kumar N."/>
            <person name="Patil P.P."/>
            <person name="Chaudhry V."/>
            <person name="Patil P.B."/>
        </authorList>
    </citation>
    <scope>NUCLEOTIDE SEQUENCE [LARGE SCALE GENOMIC DNA]</scope>
    <source>
        <strain evidence="1 2">NS354</strain>
    </source>
</reference>
<protein>
    <recommendedName>
        <fullName evidence="3">ABC transporter substrate-binding protein</fullName>
    </recommendedName>
</protein>
<dbReference type="EMBL" id="LDRK01000134">
    <property type="protein sequence ID" value="KTR81315.1"/>
    <property type="molecule type" value="Genomic_DNA"/>
</dbReference>
<organism evidence="1 2">
    <name type="scientific">Leucobacter chromiiresistens</name>
    <dbReference type="NCBI Taxonomy" id="1079994"/>
    <lineage>
        <taxon>Bacteria</taxon>
        <taxon>Bacillati</taxon>
        <taxon>Actinomycetota</taxon>
        <taxon>Actinomycetes</taxon>
        <taxon>Micrococcales</taxon>
        <taxon>Microbacteriaceae</taxon>
        <taxon>Leucobacter</taxon>
    </lineage>
</organism>
<evidence type="ECO:0000313" key="2">
    <source>
        <dbReference type="Proteomes" id="UP000070810"/>
    </source>
</evidence>
<dbReference type="Proteomes" id="UP000070810">
    <property type="component" value="Unassembled WGS sequence"/>
</dbReference>
<gene>
    <name evidence="1" type="ORF">NS354_12565</name>
</gene>
<comment type="caution">
    <text evidence="1">The sequence shown here is derived from an EMBL/GenBank/DDBJ whole genome shotgun (WGS) entry which is preliminary data.</text>
</comment>
<accession>A0A147EA77</accession>
<keyword evidence="2" id="KW-1185">Reference proteome</keyword>
<dbReference type="Gene3D" id="3.40.50.1980">
    <property type="entry name" value="Nitrogenase molybdenum iron protein domain"/>
    <property type="match status" value="1"/>
</dbReference>
<feature type="non-terminal residue" evidence="1">
    <location>
        <position position="1"/>
    </location>
</feature>
<sequence>ASSRSAASNRLREENPATAVTTAGEHRRFVDMEDGTVLSFGPRSAEILDALARAVYAPESR</sequence>
<proteinExistence type="predicted"/>
<name>A0A147EA77_9MICO</name>
<dbReference type="AlphaFoldDB" id="A0A147EA77"/>
<evidence type="ECO:0008006" key="3">
    <source>
        <dbReference type="Google" id="ProtNLM"/>
    </source>
</evidence>